<dbReference type="InterPro" id="IPR008884">
    <property type="entry name" value="TylF_MeTrfase"/>
</dbReference>
<reference evidence="1 2" key="1">
    <citation type="submission" date="2016-10" db="EMBL/GenBank/DDBJ databases">
        <authorList>
            <person name="de Groot N.N."/>
        </authorList>
    </citation>
    <scope>NUCLEOTIDE SEQUENCE [LARGE SCALE GENOMIC DNA]</scope>
    <source>
        <strain evidence="1 2">DSM 28286</strain>
    </source>
</reference>
<dbReference type="STRING" id="1465490.SAMN05444277_11870"/>
<dbReference type="PANTHER" id="PTHR40036">
    <property type="entry name" value="MACROCIN O-METHYLTRANSFERASE"/>
    <property type="match status" value="1"/>
</dbReference>
<keyword evidence="1" id="KW-0808">Transferase</keyword>
<dbReference type="SUPFAM" id="SSF53335">
    <property type="entry name" value="S-adenosyl-L-methionine-dependent methyltransferases"/>
    <property type="match status" value="1"/>
</dbReference>
<evidence type="ECO:0000313" key="1">
    <source>
        <dbReference type="EMBL" id="SFQ53650.1"/>
    </source>
</evidence>
<evidence type="ECO:0000313" key="2">
    <source>
        <dbReference type="Proteomes" id="UP000199031"/>
    </source>
</evidence>
<dbReference type="GO" id="GO:0032259">
    <property type="term" value="P:methylation"/>
    <property type="evidence" value="ECO:0007669"/>
    <property type="project" value="UniProtKB-KW"/>
</dbReference>
<organism evidence="1 2">
    <name type="scientific">Parafilimonas terrae</name>
    <dbReference type="NCBI Taxonomy" id="1465490"/>
    <lineage>
        <taxon>Bacteria</taxon>
        <taxon>Pseudomonadati</taxon>
        <taxon>Bacteroidota</taxon>
        <taxon>Chitinophagia</taxon>
        <taxon>Chitinophagales</taxon>
        <taxon>Chitinophagaceae</taxon>
        <taxon>Parafilimonas</taxon>
    </lineage>
</organism>
<dbReference type="AlphaFoldDB" id="A0A1I5ZB68"/>
<accession>A0A1I5ZB68</accession>
<name>A0A1I5ZB68_9BACT</name>
<dbReference type="EMBL" id="FOXQ01000018">
    <property type="protein sequence ID" value="SFQ53650.1"/>
    <property type="molecule type" value="Genomic_DNA"/>
</dbReference>
<gene>
    <name evidence="1" type="ORF">SAMN05444277_11870</name>
</gene>
<dbReference type="Gene3D" id="3.40.50.150">
    <property type="entry name" value="Vaccinia Virus protein VP39"/>
    <property type="match status" value="1"/>
</dbReference>
<dbReference type="OrthoDB" id="3826968at2"/>
<dbReference type="InterPro" id="IPR029063">
    <property type="entry name" value="SAM-dependent_MTases_sf"/>
</dbReference>
<proteinExistence type="predicted"/>
<dbReference type="PANTHER" id="PTHR40036:SF1">
    <property type="entry name" value="MACROCIN O-METHYLTRANSFERASE"/>
    <property type="match status" value="1"/>
</dbReference>
<dbReference type="RefSeq" id="WP_090663000.1">
    <property type="nucleotide sequence ID" value="NZ_FOXQ01000018.1"/>
</dbReference>
<dbReference type="Proteomes" id="UP000199031">
    <property type="component" value="Unassembled WGS sequence"/>
</dbReference>
<dbReference type="Pfam" id="PF05711">
    <property type="entry name" value="TylF"/>
    <property type="match status" value="1"/>
</dbReference>
<keyword evidence="1" id="KW-0489">Methyltransferase</keyword>
<dbReference type="GO" id="GO:0008168">
    <property type="term" value="F:methyltransferase activity"/>
    <property type="evidence" value="ECO:0007669"/>
    <property type="project" value="UniProtKB-KW"/>
</dbReference>
<sequence length="225" mass="25710">MHANLKPLYQPVARFLASRKLHLSKSLQFDSSFKQELGYNLDFVRYTTLELCYKELIRNNVKGNVAELGVYKGEFAKRLNQLFPGRKLYLFDTFEGFHQNDISAEKQNHFSSGEQDFSDTSVELVLGKMKYPKNCIVKKGYFPGSAAGVDDRFCFVSLDADLYEPLLSGLQFFYPRLENKGYIFVHDFNNDLYKGARQAVVEFCSLNNISYLPIPDGCGTAIITK</sequence>
<keyword evidence="2" id="KW-1185">Reference proteome</keyword>
<protein>
    <submittedName>
        <fullName evidence="1">O-methyltransferase</fullName>
    </submittedName>
</protein>